<keyword evidence="6" id="KW-0862">Zinc</keyword>
<evidence type="ECO:0000259" key="10">
    <source>
        <dbReference type="Pfam" id="PF05131"/>
    </source>
</evidence>
<dbReference type="OMA" id="WIQREKW"/>
<feature type="domain" description="Pep3/Vps18 RING C-terminal" evidence="11">
    <location>
        <begin position="928"/>
        <end position="964"/>
    </location>
</feature>
<keyword evidence="5" id="KW-0863">Zinc-finger</keyword>
<dbReference type="AlphaFoldDB" id="A0A7M7K247"/>
<dbReference type="InterPro" id="IPR007810">
    <property type="entry name" value="Pep3/Vps18_beta-prop"/>
</dbReference>
<comment type="subcellular location">
    <subcellularLocation>
        <location evidence="1">Late endosome membrane</location>
        <topology evidence="1">Peripheral membrane protein</topology>
        <orientation evidence="1">Cytoplasmic side</orientation>
    </subcellularLocation>
</comment>
<feature type="compositionally biased region" description="Polar residues" evidence="9">
    <location>
        <begin position="994"/>
        <end position="1008"/>
    </location>
</feature>
<dbReference type="GO" id="GO:0008270">
    <property type="term" value="F:zinc ion binding"/>
    <property type="evidence" value="ECO:0007669"/>
    <property type="project" value="UniProtKB-KW"/>
</dbReference>
<dbReference type="GO" id="GO:0007040">
    <property type="term" value="P:lysosome organization"/>
    <property type="evidence" value="ECO:0007669"/>
    <property type="project" value="TreeGrafter"/>
</dbReference>
<keyword evidence="7" id="KW-0472">Membrane</keyword>
<comment type="similarity">
    <text evidence="2">Belongs to the VPS18 family.</text>
</comment>
<feature type="region of interest" description="Disordered" evidence="9">
    <location>
        <begin position="982"/>
        <end position="1013"/>
    </location>
</feature>
<dbReference type="Proteomes" id="UP000594260">
    <property type="component" value="Unplaced"/>
</dbReference>
<dbReference type="GO" id="GO:0006904">
    <property type="term" value="P:vesicle docking involved in exocytosis"/>
    <property type="evidence" value="ECO:0007669"/>
    <property type="project" value="TreeGrafter"/>
</dbReference>
<evidence type="ECO:0000313" key="12">
    <source>
        <dbReference type="EnsemblMetazoa" id="XP_022654454"/>
    </source>
</evidence>
<dbReference type="OrthoDB" id="1845386at2759"/>
<evidence type="ECO:0000256" key="1">
    <source>
        <dbReference type="ARBA" id="ARBA00004492"/>
    </source>
</evidence>
<dbReference type="Pfam" id="PF00637">
    <property type="entry name" value="Clathrin"/>
    <property type="match status" value="1"/>
</dbReference>
<dbReference type="GeneID" id="111247604"/>
<proteinExistence type="inferred from homology"/>
<dbReference type="PANTHER" id="PTHR23323">
    <property type="entry name" value="VACUOLAR PROTEIN SORTING-ASSOCIATED PROTEIN"/>
    <property type="match status" value="1"/>
</dbReference>
<dbReference type="CTD" id="31118"/>
<feature type="domain" description="Pep3/Vps18 beta-propeller" evidence="10">
    <location>
        <begin position="44"/>
        <end position="429"/>
    </location>
</feature>
<dbReference type="InterPro" id="IPR000547">
    <property type="entry name" value="Clathrin_H-chain/VPS_repeat"/>
</dbReference>
<dbReference type="GO" id="GO:0031902">
    <property type="term" value="C:late endosome membrane"/>
    <property type="evidence" value="ECO:0007669"/>
    <property type="project" value="UniProtKB-SubCell"/>
</dbReference>
<dbReference type="KEGG" id="vde:111247604"/>
<dbReference type="GO" id="GO:0008333">
    <property type="term" value="P:endosome to lysosome transport"/>
    <property type="evidence" value="ECO:0007669"/>
    <property type="project" value="TreeGrafter"/>
</dbReference>
<protein>
    <recommendedName>
        <fullName evidence="3">Vacuolar protein sorting-associated protein 18 homolog</fullName>
    </recommendedName>
</protein>
<dbReference type="InterPro" id="IPR055358">
    <property type="entry name" value="CHCR"/>
</dbReference>
<dbReference type="Pfam" id="PF26148">
    <property type="entry name" value="VPS18_RING_C"/>
    <property type="match status" value="1"/>
</dbReference>
<evidence type="ECO:0000313" key="13">
    <source>
        <dbReference type="Proteomes" id="UP000594260"/>
    </source>
</evidence>
<organism evidence="12 13">
    <name type="scientific">Varroa destructor</name>
    <name type="common">Honeybee mite</name>
    <dbReference type="NCBI Taxonomy" id="109461"/>
    <lineage>
        <taxon>Eukaryota</taxon>
        <taxon>Metazoa</taxon>
        <taxon>Ecdysozoa</taxon>
        <taxon>Arthropoda</taxon>
        <taxon>Chelicerata</taxon>
        <taxon>Arachnida</taxon>
        <taxon>Acari</taxon>
        <taxon>Parasitiformes</taxon>
        <taxon>Mesostigmata</taxon>
        <taxon>Gamasina</taxon>
        <taxon>Dermanyssoidea</taxon>
        <taxon>Varroidae</taxon>
        <taxon>Varroa</taxon>
    </lineage>
</organism>
<evidence type="ECO:0000256" key="3">
    <source>
        <dbReference type="ARBA" id="ARBA00017338"/>
    </source>
</evidence>
<evidence type="ECO:0000256" key="5">
    <source>
        <dbReference type="ARBA" id="ARBA00022771"/>
    </source>
</evidence>
<dbReference type="GO" id="GO:0048284">
    <property type="term" value="P:organelle fusion"/>
    <property type="evidence" value="ECO:0007669"/>
    <property type="project" value="TreeGrafter"/>
</dbReference>
<dbReference type="EnsemblMetazoa" id="XM_022798720">
    <property type="protein sequence ID" value="XP_022654455"/>
    <property type="gene ID" value="LOC111247604"/>
</dbReference>
<evidence type="ECO:0000256" key="8">
    <source>
        <dbReference type="PROSITE-ProRule" id="PRU01006"/>
    </source>
</evidence>
<keyword evidence="4" id="KW-0479">Metal-binding</keyword>
<dbReference type="PANTHER" id="PTHR23323:SF26">
    <property type="entry name" value="VACUOLAR PROTEIN SORTING-ASSOCIATED PROTEIN 18 HOMOLOG"/>
    <property type="match status" value="1"/>
</dbReference>
<accession>A0A7M7K247</accession>
<dbReference type="GO" id="GO:0007032">
    <property type="term" value="P:endosome organization"/>
    <property type="evidence" value="ECO:0007669"/>
    <property type="project" value="TreeGrafter"/>
</dbReference>
<dbReference type="InterPro" id="IPR058919">
    <property type="entry name" value="Pep3/Vps18_RING_C"/>
</dbReference>
<evidence type="ECO:0000256" key="7">
    <source>
        <dbReference type="ARBA" id="ARBA00023136"/>
    </source>
</evidence>
<evidence type="ECO:0000256" key="6">
    <source>
        <dbReference type="ARBA" id="ARBA00022833"/>
    </source>
</evidence>
<dbReference type="RefSeq" id="XP_022654454.1">
    <property type="nucleotide sequence ID" value="XM_022798719.1"/>
</dbReference>
<dbReference type="GO" id="GO:0006886">
    <property type="term" value="P:intracellular protein transport"/>
    <property type="evidence" value="ECO:0007669"/>
    <property type="project" value="UniProtKB-UniRule"/>
</dbReference>
<name>A0A7M7K247_VARDE</name>
<feature type="repeat" description="CHCR" evidence="8">
    <location>
        <begin position="697"/>
        <end position="853"/>
    </location>
</feature>
<dbReference type="GO" id="GO:0030897">
    <property type="term" value="C:HOPS complex"/>
    <property type="evidence" value="ECO:0007669"/>
    <property type="project" value="TreeGrafter"/>
</dbReference>
<evidence type="ECO:0000259" key="11">
    <source>
        <dbReference type="Pfam" id="PF26148"/>
    </source>
</evidence>
<dbReference type="Pfam" id="PF05131">
    <property type="entry name" value="Pep3_Vps18"/>
    <property type="match status" value="1"/>
</dbReference>
<dbReference type="GO" id="GO:0030674">
    <property type="term" value="F:protein-macromolecule adaptor activity"/>
    <property type="evidence" value="ECO:0007669"/>
    <property type="project" value="TreeGrafter"/>
</dbReference>
<evidence type="ECO:0000256" key="9">
    <source>
        <dbReference type="SAM" id="MobiDB-lite"/>
    </source>
</evidence>
<evidence type="ECO:0000256" key="2">
    <source>
        <dbReference type="ARBA" id="ARBA00010454"/>
    </source>
</evidence>
<reference evidence="12" key="1">
    <citation type="submission" date="2021-01" db="UniProtKB">
        <authorList>
            <consortium name="EnsemblMetazoa"/>
        </authorList>
    </citation>
    <scope>IDENTIFICATION</scope>
</reference>
<dbReference type="FunCoup" id="A0A7M7K247">
    <property type="interactions" value="2102"/>
</dbReference>
<dbReference type="EnsemblMetazoa" id="XM_022798719">
    <property type="protein sequence ID" value="XP_022654454"/>
    <property type="gene ID" value="LOC111247604"/>
</dbReference>
<keyword evidence="13" id="KW-1185">Reference proteome</keyword>
<dbReference type="InParanoid" id="A0A7M7K247"/>
<evidence type="ECO:0000256" key="4">
    <source>
        <dbReference type="ARBA" id="ARBA00022723"/>
    </source>
</evidence>
<sequence>MMSLDQYEQQTSEPMPRALSYASFNPAVPQNPISQLTKTEQETPMFKKLKIEFNPRESLTHLVACNETIVMGMIDKSLLRVCLKNPKEPEELSLSSQLPGSFTSYRMHHVFLDPFGNHLLVSIMLQNNTDQGENFYIYLGGPNGSKRIIHKILRNHVLTAVAFNPDNRQSISTGPILLATSKGLIFEAEFGASTDGDWKFTSKSNSSEKYCKEIYRLKDEASVSGLHLELVSNPAESQPQAVVYVSTMRCLYTFFGPTVTTVEPQPVFGTIFTSSQSWAYNNSRELPNQSKKQSILHVLKPKGMEHPTHVACLFGSVGVYHGDLGVSTESLGAIDNNPWLRFCEEPRILGFDPPPQSEITERGQPVSMALSKYHILILFGDKLKVFSQLDHSLVMEDPFPQGGMLGLARDPISGSTWAFSNTVVFKYKVYEEDRYMWRVLLAKKKYEEAMLFCKNDPIKLNKVRLRQAQDLFRQGQFDESALKFSDTFASFEEVSLRFLEVDQDSALRILLKQKLNSLTNLIKTDLSKKTQLTMVATWLIQLYLNRLGHLKHQALKKDAECPPSVKAELATLDEELRNMLSTGSVCEVIKHNQQAFYKLIANHGDEELLLEFSEMMKDYVRVIQQHIQNKRYEKALMVLRNQRSAELYYRFSPELMSRLPEQLVNCWIAESDNLDPVKLIPALVQLTSVKPSNDIANEEVGPYGDSSDSPSDTFQLRAPHILQSIRYLEHCVDKGYEEDEAIHNYLIALYARLGDKEKLQHYLTSQGDKLSDVRYDAKFALRMFSELKLHKASLHVYEVMGLYSEALDLALQELQDVSLAQSIANKPVDDEERKKLWLVIAAHVIRKGEDVGKAMELLASCELLRIEDVLPFFPEFVCIDHFKEAICNSLQSYKGQISTLRDSMTDSTNATDQIRTEIVEVRNRCYVVDCGHQCDACGFALLSQAFFVFPCLHRFHAQCLEEAIKEMPLPPNFQSQNSNALESYRDTAPGGSQRGKTTDTASRGSSQGPPVGAAATKTSIEDLCAQECLYCGELIAESTSVPFFSPEEYEQLHKQWL</sequence>
<dbReference type="PROSITE" id="PS50236">
    <property type="entry name" value="CHCR"/>
    <property type="match status" value="1"/>
</dbReference>
<dbReference type="RefSeq" id="XP_022654455.1">
    <property type="nucleotide sequence ID" value="XM_022798720.1"/>
</dbReference>